<evidence type="ECO:0000256" key="12">
    <source>
        <dbReference type="SAM" id="Phobius"/>
    </source>
</evidence>
<keyword evidence="5 12" id="KW-1133">Transmembrane helix</keyword>
<dbReference type="AlphaFoldDB" id="A0A7M5UPD7"/>
<dbReference type="GO" id="GO:0015280">
    <property type="term" value="F:ligand-gated sodium channel activity"/>
    <property type="evidence" value="ECO:0007669"/>
    <property type="project" value="TreeGrafter"/>
</dbReference>
<evidence type="ECO:0000313" key="14">
    <source>
        <dbReference type="Proteomes" id="UP000594262"/>
    </source>
</evidence>
<evidence type="ECO:0000256" key="11">
    <source>
        <dbReference type="RuleBase" id="RU000679"/>
    </source>
</evidence>
<evidence type="ECO:0000256" key="9">
    <source>
        <dbReference type="ARBA" id="ARBA00023201"/>
    </source>
</evidence>
<keyword evidence="7 11" id="KW-0406">Ion transport</keyword>
<comment type="subcellular location">
    <subcellularLocation>
        <location evidence="1">Membrane</location>
        <topology evidence="1">Multi-pass membrane protein</topology>
    </subcellularLocation>
</comment>
<accession>A0A7M5UPD7</accession>
<evidence type="ECO:0000256" key="3">
    <source>
        <dbReference type="ARBA" id="ARBA00022461"/>
    </source>
</evidence>
<evidence type="ECO:0000256" key="2">
    <source>
        <dbReference type="ARBA" id="ARBA00022448"/>
    </source>
</evidence>
<dbReference type="PANTHER" id="PTHR11690">
    <property type="entry name" value="AMILORIDE-SENSITIVE SODIUM CHANNEL-RELATED"/>
    <property type="match status" value="1"/>
</dbReference>
<keyword evidence="3 11" id="KW-0894">Sodium channel</keyword>
<keyword evidence="2 11" id="KW-0813">Transport</keyword>
<sequence length="142" mass="15866">GIPECRMEQYDCFSKVTAKMFQDKAKIACQRECPVPCEIESLKVETGQYAIGTKSTYKRFAALRNTTEEEGKNFISNNVVGLTVSYDDVMYIQEKLTPSVDWEILLATIGGSLGLCLGCSFITIVEFLVFLLIDLPFGGRKK</sequence>
<feature type="transmembrane region" description="Helical" evidence="12">
    <location>
        <begin position="104"/>
        <end position="133"/>
    </location>
</feature>
<evidence type="ECO:0000256" key="10">
    <source>
        <dbReference type="ARBA" id="ARBA00023303"/>
    </source>
</evidence>
<dbReference type="GO" id="GO:0005886">
    <property type="term" value="C:plasma membrane"/>
    <property type="evidence" value="ECO:0007669"/>
    <property type="project" value="TreeGrafter"/>
</dbReference>
<keyword evidence="8 12" id="KW-0472">Membrane</keyword>
<dbReference type="EnsemblMetazoa" id="CLYHEMT002028.1">
    <property type="protein sequence ID" value="CLYHEMP002028.1"/>
    <property type="gene ID" value="CLYHEMG002028"/>
</dbReference>
<evidence type="ECO:0000313" key="13">
    <source>
        <dbReference type="EnsemblMetazoa" id="CLYHEMP002028.1"/>
    </source>
</evidence>
<organism evidence="13 14">
    <name type="scientific">Clytia hemisphaerica</name>
    <dbReference type="NCBI Taxonomy" id="252671"/>
    <lineage>
        <taxon>Eukaryota</taxon>
        <taxon>Metazoa</taxon>
        <taxon>Cnidaria</taxon>
        <taxon>Hydrozoa</taxon>
        <taxon>Hydroidolina</taxon>
        <taxon>Leptothecata</taxon>
        <taxon>Obeliida</taxon>
        <taxon>Clytiidae</taxon>
        <taxon>Clytia</taxon>
    </lineage>
</organism>
<protein>
    <submittedName>
        <fullName evidence="13">Uncharacterized protein</fullName>
    </submittedName>
</protein>
<dbReference type="Proteomes" id="UP000594262">
    <property type="component" value="Unplaced"/>
</dbReference>
<keyword evidence="4 11" id="KW-0812">Transmembrane</keyword>
<keyword evidence="10 11" id="KW-0407">Ion channel</keyword>
<reference evidence="13" key="1">
    <citation type="submission" date="2021-01" db="UniProtKB">
        <authorList>
            <consortium name="EnsemblMetazoa"/>
        </authorList>
    </citation>
    <scope>IDENTIFICATION</scope>
</reference>
<evidence type="ECO:0000256" key="8">
    <source>
        <dbReference type="ARBA" id="ARBA00023136"/>
    </source>
</evidence>
<dbReference type="PANTHER" id="PTHR11690:SF300">
    <property type="entry name" value="PICKPOCKET PROTEIN 19"/>
    <property type="match status" value="1"/>
</dbReference>
<evidence type="ECO:0000256" key="7">
    <source>
        <dbReference type="ARBA" id="ARBA00023065"/>
    </source>
</evidence>
<keyword evidence="6" id="KW-0915">Sodium</keyword>
<dbReference type="Pfam" id="PF00858">
    <property type="entry name" value="ASC"/>
    <property type="match status" value="1"/>
</dbReference>
<keyword evidence="14" id="KW-1185">Reference proteome</keyword>
<evidence type="ECO:0000256" key="5">
    <source>
        <dbReference type="ARBA" id="ARBA00022989"/>
    </source>
</evidence>
<name>A0A7M5UPD7_9CNID</name>
<keyword evidence="9 11" id="KW-0739">Sodium transport</keyword>
<dbReference type="Gene3D" id="1.10.287.770">
    <property type="entry name" value="YojJ-like"/>
    <property type="match status" value="1"/>
</dbReference>
<evidence type="ECO:0000256" key="6">
    <source>
        <dbReference type="ARBA" id="ARBA00023053"/>
    </source>
</evidence>
<proteinExistence type="inferred from homology"/>
<evidence type="ECO:0000256" key="1">
    <source>
        <dbReference type="ARBA" id="ARBA00004141"/>
    </source>
</evidence>
<evidence type="ECO:0000256" key="4">
    <source>
        <dbReference type="ARBA" id="ARBA00022692"/>
    </source>
</evidence>
<comment type="similarity">
    <text evidence="11">Belongs to the amiloride-sensitive sodium channel (TC 1.A.6) family.</text>
</comment>
<dbReference type="InterPro" id="IPR001873">
    <property type="entry name" value="ENaC"/>
</dbReference>